<dbReference type="InterPro" id="IPR036938">
    <property type="entry name" value="PAP2/HPO_sf"/>
</dbReference>
<evidence type="ECO:0000313" key="3">
    <source>
        <dbReference type="Proteomes" id="UP001596435"/>
    </source>
</evidence>
<sequence>MTSDQQGAIARRITDLADPKNTIIAVSLIIGCGLYGLRGAGWAAIAIAFAAVLPILLIVHTAAEGRWADRHLTDRQKRMTVLPAISASVAAGICLQVLTSAPRPMVGLTAAMWATITAIWPITRWWKISVHTAVLSGALAMLAQAFDPWWLAGAAGVAVVAWSRVRLRDHTPAQTLAGAALGAVVAGLVFAAF</sequence>
<organism evidence="2 3">
    <name type="scientific">Kitasatospora paranensis</name>
    <dbReference type="NCBI Taxonomy" id="258053"/>
    <lineage>
        <taxon>Bacteria</taxon>
        <taxon>Bacillati</taxon>
        <taxon>Actinomycetota</taxon>
        <taxon>Actinomycetes</taxon>
        <taxon>Kitasatosporales</taxon>
        <taxon>Streptomycetaceae</taxon>
        <taxon>Kitasatospora</taxon>
    </lineage>
</organism>
<reference evidence="3" key="1">
    <citation type="journal article" date="2019" name="Int. J. Syst. Evol. Microbiol.">
        <title>The Global Catalogue of Microorganisms (GCM) 10K type strain sequencing project: providing services to taxonomists for standard genome sequencing and annotation.</title>
        <authorList>
            <consortium name="The Broad Institute Genomics Platform"/>
            <consortium name="The Broad Institute Genome Sequencing Center for Infectious Disease"/>
            <person name="Wu L."/>
            <person name="Ma J."/>
        </authorList>
    </citation>
    <scope>NUCLEOTIDE SEQUENCE [LARGE SCALE GENOMIC DNA]</scope>
    <source>
        <strain evidence="3">CGMCC 1.12859</strain>
    </source>
</reference>
<feature type="transmembrane region" description="Helical" evidence="1">
    <location>
        <begin position="105"/>
        <end position="126"/>
    </location>
</feature>
<feature type="transmembrane region" description="Helical" evidence="1">
    <location>
        <begin position="80"/>
        <end position="99"/>
    </location>
</feature>
<evidence type="ECO:0000256" key="1">
    <source>
        <dbReference type="SAM" id="Phobius"/>
    </source>
</evidence>
<feature type="transmembrane region" description="Helical" evidence="1">
    <location>
        <begin position="138"/>
        <end position="162"/>
    </location>
</feature>
<dbReference type="EMBL" id="JBHTAJ010000035">
    <property type="protein sequence ID" value="MFC7181736.1"/>
    <property type="molecule type" value="Genomic_DNA"/>
</dbReference>
<feature type="transmembrane region" description="Helical" evidence="1">
    <location>
        <begin position="174"/>
        <end position="192"/>
    </location>
</feature>
<accession>A0ABW2G0W6</accession>
<comment type="caution">
    <text evidence="2">The sequence shown here is derived from an EMBL/GenBank/DDBJ whole genome shotgun (WGS) entry which is preliminary data.</text>
</comment>
<keyword evidence="3" id="KW-1185">Reference proteome</keyword>
<keyword evidence="1" id="KW-0812">Transmembrane</keyword>
<dbReference type="SUPFAM" id="SSF48317">
    <property type="entry name" value="Acid phosphatase/Vanadium-dependent haloperoxidase"/>
    <property type="match status" value="1"/>
</dbReference>
<proteinExistence type="predicted"/>
<dbReference type="Proteomes" id="UP001596435">
    <property type="component" value="Unassembled WGS sequence"/>
</dbReference>
<evidence type="ECO:0008006" key="4">
    <source>
        <dbReference type="Google" id="ProtNLM"/>
    </source>
</evidence>
<evidence type="ECO:0000313" key="2">
    <source>
        <dbReference type="EMBL" id="MFC7181736.1"/>
    </source>
</evidence>
<gene>
    <name evidence="2" type="ORF">ACFQMG_19485</name>
</gene>
<keyword evidence="1" id="KW-0472">Membrane</keyword>
<keyword evidence="1" id="KW-1133">Transmembrane helix</keyword>
<name>A0ABW2G0W6_9ACTN</name>
<feature type="transmembrane region" description="Helical" evidence="1">
    <location>
        <begin position="21"/>
        <end position="37"/>
    </location>
</feature>
<feature type="transmembrane region" description="Helical" evidence="1">
    <location>
        <begin position="43"/>
        <end position="59"/>
    </location>
</feature>
<dbReference type="RefSeq" id="WP_345706405.1">
    <property type="nucleotide sequence ID" value="NZ_BAABKV010000001.1"/>
</dbReference>
<protein>
    <recommendedName>
        <fullName evidence="4">Phosphatidic acid phosphatase type 2/haloperoxidase domain-containing protein</fullName>
    </recommendedName>
</protein>